<protein>
    <submittedName>
        <fullName evidence="1">Uncharacterized protein</fullName>
    </submittedName>
</protein>
<keyword evidence="2" id="KW-1185">Reference proteome</keyword>
<proteinExistence type="predicted"/>
<name>A0A679IJD9_9ENTE</name>
<gene>
    <name evidence="1" type="ORF">EsVE80_11180</name>
</gene>
<dbReference type="AlphaFoldDB" id="A0A679IJD9"/>
<reference evidence="1 2" key="1">
    <citation type="submission" date="2020-02" db="EMBL/GenBank/DDBJ databases">
        <title>Characterization of vanA genotype vancomycin-resistant Enterococcus saigonensis VE80.</title>
        <authorList>
            <person name="Harada T."/>
            <person name="Motooka D."/>
            <person name="Nakamura S."/>
            <person name="Yamamoto Y."/>
            <person name="Kawahara R."/>
            <person name="Kawatsu K."/>
        </authorList>
    </citation>
    <scope>NUCLEOTIDE SEQUENCE [LARGE SCALE GENOMIC DNA]</scope>
    <source>
        <strain evidence="1 2">VE80</strain>
    </source>
</reference>
<dbReference type="EMBL" id="AP022822">
    <property type="protein sequence ID" value="BCA85595.1"/>
    <property type="molecule type" value="Genomic_DNA"/>
</dbReference>
<evidence type="ECO:0000313" key="2">
    <source>
        <dbReference type="Proteomes" id="UP000502998"/>
    </source>
</evidence>
<dbReference type="KEGG" id="esg:EsVE80_11180"/>
<evidence type="ECO:0000313" key="1">
    <source>
        <dbReference type="EMBL" id="BCA85595.1"/>
    </source>
</evidence>
<dbReference type="Proteomes" id="UP000502998">
    <property type="component" value="Chromosome"/>
</dbReference>
<accession>A0A679IJD9</accession>
<organism evidence="1 2">
    <name type="scientific">Enterococcus saigonensis</name>
    <dbReference type="NCBI Taxonomy" id="1805431"/>
    <lineage>
        <taxon>Bacteria</taxon>
        <taxon>Bacillati</taxon>
        <taxon>Bacillota</taxon>
        <taxon>Bacilli</taxon>
        <taxon>Lactobacillales</taxon>
        <taxon>Enterococcaceae</taxon>
        <taxon>Enterococcus</taxon>
    </lineage>
</organism>
<sequence length="59" mass="7024">MKIKKWGTYERTETKSFLKMQSRLWHLKKLIIPVIISIISEKDSELYLYLQGIVKRGAN</sequence>